<evidence type="ECO:0000313" key="2">
    <source>
        <dbReference type="Proteomes" id="UP000244081"/>
    </source>
</evidence>
<organism evidence="1 2">
    <name type="scientific">Breoghania corrubedonensis</name>
    <dbReference type="NCBI Taxonomy" id="665038"/>
    <lineage>
        <taxon>Bacteria</taxon>
        <taxon>Pseudomonadati</taxon>
        <taxon>Pseudomonadota</taxon>
        <taxon>Alphaproteobacteria</taxon>
        <taxon>Hyphomicrobiales</taxon>
        <taxon>Stappiaceae</taxon>
        <taxon>Breoghania</taxon>
    </lineage>
</organism>
<name>A0A2T5VAR7_9HYPH</name>
<dbReference type="AlphaFoldDB" id="A0A2T5VAR7"/>
<protein>
    <submittedName>
        <fullName evidence="1">Uncharacterized protein</fullName>
    </submittedName>
</protein>
<dbReference type="RefSeq" id="WP_170122073.1">
    <property type="nucleotide sequence ID" value="NZ_QAYG01000003.1"/>
</dbReference>
<accession>A0A2T5VAR7</accession>
<proteinExistence type="predicted"/>
<keyword evidence="2" id="KW-1185">Reference proteome</keyword>
<comment type="caution">
    <text evidence="1">The sequence shown here is derived from an EMBL/GenBank/DDBJ whole genome shotgun (WGS) entry which is preliminary data.</text>
</comment>
<dbReference type="Proteomes" id="UP000244081">
    <property type="component" value="Unassembled WGS sequence"/>
</dbReference>
<sequence length="54" mass="5658">MKAFLTGVALCAVIGVGAWVILAEVMDFSSATVYRNEADSVRLDPGMGKRPGEG</sequence>
<dbReference type="EMBL" id="QAYG01000003">
    <property type="protein sequence ID" value="PTW60846.1"/>
    <property type="molecule type" value="Genomic_DNA"/>
</dbReference>
<gene>
    <name evidence="1" type="ORF">C8N35_10325</name>
</gene>
<evidence type="ECO:0000313" key="1">
    <source>
        <dbReference type="EMBL" id="PTW60846.1"/>
    </source>
</evidence>
<reference evidence="1 2" key="1">
    <citation type="submission" date="2018-04" db="EMBL/GenBank/DDBJ databases">
        <title>Genomic Encyclopedia of Archaeal and Bacterial Type Strains, Phase II (KMG-II): from individual species to whole genera.</title>
        <authorList>
            <person name="Goeker M."/>
        </authorList>
    </citation>
    <scope>NUCLEOTIDE SEQUENCE [LARGE SCALE GENOMIC DNA]</scope>
    <source>
        <strain evidence="1 2">DSM 23382</strain>
    </source>
</reference>